<protein>
    <recommendedName>
        <fullName evidence="4 5">Flagellar hook-basal body complex protein FliE</fullName>
    </recommendedName>
</protein>
<dbReference type="GO" id="GO:0005198">
    <property type="term" value="F:structural molecule activity"/>
    <property type="evidence" value="ECO:0007669"/>
    <property type="project" value="UniProtKB-UniRule"/>
</dbReference>
<feature type="region of interest" description="Disordered" evidence="6">
    <location>
        <begin position="1"/>
        <end position="30"/>
    </location>
</feature>
<dbReference type="NCBIfam" id="TIGR00205">
    <property type="entry name" value="fliE"/>
    <property type="match status" value="1"/>
</dbReference>
<dbReference type="PANTHER" id="PTHR34653">
    <property type="match status" value="1"/>
</dbReference>
<accession>A0AAW6TWU2</accession>
<evidence type="ECO:0000256" key="6">
    <source>
        <dbReference type="SAM" id="MobiDB-lite"/>
    </source>
</evidence>
<dbReference type="GO" id="GO:0003774">
    <property type="term" value="F:cytoskeletal motor activity"/>
    <property type="evidence" value="ECO:0007669"/>
    <property type="project" value="InterPro"/>
</dbReference>
<comment type="caution">
    <text evidence="7">The sequence shown here is derived from an EMBL/GenBank/DDBJ whole genome shotgun (WGS) entry which is preliminary data.</text>
</comment>
<evidence type="ECO:0000256" key="3">
    <source>
        <dbReference type="ARBA" id="ARBA00023143"/>
    </source>
</evidence>
<dbReference type="InterPro" id="IPR001624">
    <property type="entry name" value="FliE"/>
</dbReference>
<dbReference type="AlphaFoldDB" id="A0AAW6TWU2"/>
<gene>
    <name evidence="4 7" type="primary">fliE</name>
    <name evidence="7" type="ORF">QJ522_03795</name>
</gene>
<dbReference type="Pfam" id="PF02049">
    <property type="entry name" value="FliE"/>
    <property type="match status" value="1"/>
</dbReference>
<dbReference type="PANTHER" id="PTHR34653:SF1">
    <property type="entry name" value="FLAGELLAR HOOK-BASAL BODY COMPLEX PROTEIN FLIE"/>
    <property type="match status" value="1"/>
</dbReference>
<comment type="similarity">
    <text evidence="2 4">Belongs to the FliE family.</text>
</comment>
<feature type="compositionally biased region" description="Polar residues" evidence="6">
    <location>
        <begin position="1"/>
        <end position="12"/>
    </location>
</feature>
<organism evidence="7 8">
    <name type="scientific">Anaerobaca lacustris</name>
    <dbReference type="NCBI Taxonomy" id="3044600"/>
    <lineage>
        <taxon>Bacteria</taxon>
        <taxon>Pseudomonadati</taxon>
        <taxon>Planctomycetota</taxon>
        <taxon>Phycisphaerae</taxon>
        <taxon>Sedimentisphaerales</taxon>
        <taxon>Anaerobacaceae</taxon>
        <taxon>Anaerobaca</taxon>
    </lineage>
</organism>
<evidence type="ECO:0000313" key="8">
    <source>
        <dbReference type="Proteomes" id="UP001431776"/>
    </source>
</evidence>
<reference evidence="7" key="1">
    <citation type="submission" date="2023-05" db="EMBL/GenBank/DDBJ databases">
        <title>Anaerotaeda fermentans gen. nov., sp. nov., a novel anaerobic planctomycete of the new family within the order Sedimentisphaerales isolated from Taman Peninsula, Russia.</title>
        <authorList>
            <person name="Khomyakova M.A."/>
            <person name="Merkel A.Y."/>
            <person name="Slobodkin A.I."/>
        </authorList>
    </citation>
    <scope>NUCLEOTIDE SEQUENCE</scope>
    <source>
        <strain evidence="7">M17dextr</strain>
    </source>
</reference>
<proteinExistence type="inferred from homology"/>
<evidence type="ECO:0000313" key="7">
    <source>
        <dbReference type="EMBL" id="MDI6448159.1"/>
    </source>
</evidence>
<dbReference type="GO" id="GO:0071973">
    <property type="term" value="P:bacterial-type flagellum-dependent cell motility"/>
    <property type="evidence" value="ECO:0007669"/>
    <property type="project" value="InterPro"/>
</dbReference>
<evidence type="ECO:0000256" key="1">
    <source>
        <dbReference type="ARBA" id="ARBA00004117"/>
    </source>
</evidence>
<keyword evidence="8" id="KW-1185">Reference proteome</keyword>
<dbReference type="EMBL" id="JASCXX010000003">
    <property type="protein sequence ID" value="MDI6448159.1"/>
    <property type="molecule type" value="Genomic_DNA"/>
</dbReference>
<dbReference type="Proteomes" id="UP001431776">
    <property type="component" value="Unassembled WGS sequence"/>
</dbReference>
<evidence type="ECO:0000256" key="4">
    <source>
        <dbReference type="HAMAP-Rule" id="MF_00724"/>
    </source>
</evidence>
<keyword evidence="7" id="KW-0966">Cell projection</keyword>
<keyword evidence="7" id="KW-0282">Flagellum</keyword>
<dbReference type="RefSeq" id="WP_349243568.1">
    <property type="nucleotide sequence ID" value="NZ_JASCXX010000003.1"/>
</dbReference>
<sequence length="103" mass="11034">MIQFDPNVSSTLPRAGSTMPQTEGPGGKADFSQAVKALDKYVSQVDDLQQTSDASIEDLLTGKNNDITAVVSSVAKADVSFKVLVGVRNKLIEAYKQTMNMPL</sequence>
<comment type="subcellular location">
    <subcellularLocation>
        <location evidence="1 4">Bacterial flagellum basal body</location>
    </subcellularLocation>
</comment>
<keyword evidence="7" id="KW-0969">Cilium</keyword>
<evidence type="ECO:0000256" key="5">
    <source>
        <dbReference type="NCBIfam" id="TIGR00205"/>
    </source>
</evidence>
<dbReference type="PRINTS" id="PR01006">
    <property type="entry name" value="FLGHOOKFLIE"/>
</dbReference>
<name>A0AAW6TWU2_9BACT</name>
<evidence type="ECO:0000256" key="2">
    <source>
        <dbReference type="ARBA" id="ARBA00009272"/>
    </source>
</evidence>
<keyword evidence="3 4" id="KW-0975">Bacterial flagellum</keyword>
<dbReference type="HAMAP" id="MF_00724">
    <property type="entry name" value="FliE"/>
    <property type="match status" value="1"/>
</dbReference>
<dbReference type="GO" id="GO:0009425">
    <property type="term" value="C:bacterial-type flagellum basal body"/>
    <property type="evidence" value="ECO:0007669"/>
    <property type="project" value="UniProtKB-SubCell"/>
</dbReference>